<dbReference type="GO" id="GO:0000139">
    <property type="term" value="C:Golgi membrane"/>
    <property type="evidence" value="ECO:0007669"/>
    <property type="project" value="UniProtKB-SubCell"/>
</dbReference>
<evidence type="ECO:0000256" key="6">
    <source>
        <dbReference type="ARBA" id="ARBA00022989"/>
    </source>
</evidence>
<dbReference type="InterPro" id="IPR001108">
    <property type="entry name" value="Peptidase_A22A"/>
</dbReference>
<dbReference type="InterPro" id="IPR055060">
    <property type="entry name" value="ACOX_C_alpha1"/>
</dbReference>
<feature type="transmembrane region" description="Helical" evidence="11">
    <location>
        <begin position="545"/>
        <end position="570"/>
    </location>
</feature>
<keyword evidence="5 11" id="KW-0914">Notch signaling pathway</keyword>
<dbReference type="GO" id="GO:0007219">
    <property type="term" value="P:Notch signaling pathway"/>
    <property type="evidence" value="ECO:0007669"/>
    <property type="project" value="UniProtKB-KW"/>
</dbReference>
<dbReference type="InterPro" id="IPR042524">
    <property type="entry name" value="Presenilin_C"/>
</dbReference>
<dbReference type="GO" id="GO:0006509">
    <property type="term" value="P:membrane protein ectodomain proteolysis"/>
    <property type="evidence" value="ECO:0007669"/>
    <property type="project" value="TreeGrafter"/>
</dbReference>
<dbReference type="InterPro" id="IPR046373">
    <property type="entry name" value="Acyl-CoA_Oxase/DH_mid-dom_sf"/>
</dbReference>
<evidence type="ECO:0000259" key="13">
    <source>
        <dbReference type="Pfam" id="PF14749"/>
    </source>
</evidence>
<name>A0A7S3VFK8_9STRA</name>
<feature type="transmembrane region" description="Helical" evidence="11">
    <location>
        <begin position="951"/>
        <end position="976"/>
    </location>
</feature>
<reference evidence="15" key="1">
    <citation type="submission" date="2021-01" db="EMBL/GenBank/DDBJ databases">
        <authorList>
            <person name="Corre E."/>
            <person name="Pelletier E."/>
            <person name="Niang G."/>
            <person name="Scheremetjew M."/>
            <person name="Finn R."/>
            <person name="Kale V."/>
            <person name="Holt S."/>
            <person name="Cochrane G."/>
            <person name="Meng A."/>
            <person name="Brown T."/>
            <person name="Cohen L."/>
        </authorList>
    </citation>
    <scope>NUCLEOTIDE SEQUENCE</scope>
    <source>
        <strain evidence="15">MM31A-1</strain>
    </source>
</reference>
<keyword evidence="8 11" id="KW-0472">Membrane</keyword>
<comment type="function">
    <text evidence="11">Probable subunit of the gamma-secretase complex, an endoprotease complex that catalyzes the intramembrane cleavage of integral membrane proteins such as Notch receptors.</text>
</comment>
<dbReference type="Pfam" id="PF22924">
    <property type="entry name" value="ACOX_C_alpha1"/>
    <property type="match status" value="1"/>
</dbReference>
<dbReference type="GO" id="GO:0044351">
    <property type="term" value="P:macropinocytosis"/>
    <property type="evidence" value="ECO:0007669"/>
    <property type="project" value="UniProtKB-ARBA"/>
</dbReference>
<feature type="compositionally biased region" description="Basic and acidic residues" evidence="12">
    <location>
        <begin position="741"/>
        <end position="756"/>
    </location>
</feature>
<dbReference type="PANTHER" id="PTHR10202:SF13">
    <property type="entry name" value="PRESENILIN HOMOLOG"/>
    <property type="match status" value="1"/>
</dbReference>
<dbReference type="AlphaFoldDB" id="A0A7S3VFK8"/>
<evidence type="ECO:0000256" key="9">
    <source>
        <dbReference type="ARBA" id="ARBA00053367"/>
    </source>
</evidence>
<dbReference type="PRINTS" id="PR01072">
    <property type="entry name" value="PRESENILIN"/>
</dbReference>
<evidence type="ECO:0000256" key="4">
    <source>
        <dbReference type="ARBA" id="ARBA00022824"/>
    </source>
</evidence>
<feature type="domain" description="Acyl-CoA oxidase C-alpha1" evidence="14">
    <location>
        <begin position="344"/>
        <end position="439"/>
    </location>
</feature>
<evidence type="ECO:0000256" key="1">
    <source>
        <dbReference type="ARBA" id="ARBA00008604"/>
    </source>
</evidence>
<evidence type="ECO:0000256" key="3">
    <source>
        <dbReference type="ARBA" id="ARBA00022801"/>
    </source>
</evidence>
<feature type="transmembrane region" description="Helical" evidence="11">
    <location>
        <begin position="612"/>
        <end position="631"/>
    </location>
</feature>
<dbReference type="Pfam" id="PF14749">
    <property type="entry name" value="Acyl-CoA_ox_N"/>
    <property type="match status" value="1"/>
</dbReference>
<feature type="transmembrane region" description="Helical" evidence="11">
    <location>
        <begin position="661"/>
        <end position="685"/>
    </location>
</feature>
<dbReference type="GO" id="GO:0016627">
    <property type="term" value="F:oxidoreductase activity, acting on the CH-CH group of donors"/>
    <property type="evidence" value="ECO:0007669"/>
    <property type="project" value="InterPro"/>
</dbReference>
<gene>
    <name evidence="15" type="ORF">CDEB00056_LOCUS21056</name>
</gene>
<evidence type="ECO:0000256" key="5">
    <source>
        <dbReference type="ARBA" id="ARBA00022976"/>
    </source>
</evidence>
<dbReference type="SMART" id="SM00730">
    <property type="entry name" value="PSN"/>
    <property type="match status" value="1"/>
</dbReference>
<feature type="region of interest" description="Disordered" evidence="12">
    <location>
        <begin position="713"/>
        <end position="756"/>
    </location>
</feature>
<keyword evidence="6 11" id="KW-1133">Transmembrane helix</keyword>
<dbReference type="GO" id="GO:0016485">
    <property type="term" value="P:protein processing"/>
    <property type="evidence" value="ECO:0007669"/>
    <property type="project" value="InterPro"/>
</dbReference>
<comment type="similarity">
    <text evidence="1 11">Belongs to the peptidase A22A family.</text>
</comment>
<comment type="subcellular location">
    <subcellularLocation>
        <location evidence="11">Endoplasmic reticulum membrane</location>
        <topology evidence="11">Multi-pass membrane protein</topology>
    </subcellularLocation>
    <subcellularLocation>
        <location evidence="11">Golgi apparatus membrane</location>
        <topology evidence="11">Multi-pass membrane protein</topology>
    </subcellularLocation>
</comment>
<dbReference type="FunFam" id="1.10.472.100:FF:000003">
    <property type="entry name" value="Presenilin"/>
    <property type="match status" value="1"/>
</dbReference>
<dbReference type="Gene3D" id="1.20.140.10">
    <property type="entry name" value="Butyryl-CoA Dehydrogenase, subunit A, domain 3"/>
    <property type="match status" value="1"/>
</dbReference>
<dbReference type="Pfam" id="PF01080">
    <property type="entry name" value="Presenilin"/>
    <property type="match status" value="1"/>
</dbReference>
<dbReference type="Gene3D" id="2.40.110.10">
    <property type="entry name" value="Butyryl-CoA Dehydrogenase, subunit A, domain 2"/>
    <property type="match status" value="1"/>
</dbReference>
<comment type="domain">
    <text evidence="11">The PAL motif is required for normal active site conformation.</text>
</comment>
<feature type="transmembrane region" description="Helical" evidence="11">
    <location>
        <begin position="577"/>
        <end position="600"/>
    </location>
</feature>
<keyword evidence="2 11" id="KW-0812">Transmembrane</keyword>
<keyword evidence="7 11" id="KW-0333">Golgi apparatus</keyword>
<dbReference type="FunFam" id="2.40.110.10:FF:000075">
    <property type="entry name" value="Acyl-coenzyme A oxidase"/>
    <property type="match status" value="1"/>
</dbReference>
<dbReference type="GO" id="GO:0042500">
    <property type="term" value="F:aspartic endopeptidase activity, intramembrane cleaving"/>
    <property type="evidence" value="ECO:0007669"/>
    <property type="project" value="InterPro"/>
</dbReference>
<dbReference type="EC" id="3.4.23.-" evidence="11"/>
<keyword evidence="3 11" id="KW-0378">Hydrolase</keyword>
<evidence type="ECO:0000256" key="11">
    <source>
        <dbReference type="RuleBase" id="RU361148"/>
    </source>
</evidence>
<evidence type="ECO:0000256" key="10">
    <source>
        <dbReference type="ARBA" id="ARBA00066080"/>
    </source>
</evidence>
<sequence length="1019" mass="112354">MACNLPTGGIPSTVNPDLIQERAKATFDPSAITAFFDGDASRQRTKTARRRQLESLIANDPSGVFDNDTNNYMHRTERHVRSLAKHVRLIELCRSLGFGDPAKHGNNGNSSVNDVNDSVSPGEVLLDSEWYDISAALADDLPTALHWVMFLPNIISLCDEEQQKRFLPLCRDWRMIGCYAQTEVGHGSNVRALETTATFLKEGEHCPTTGQVAPISIGGGGGGGGAWIINSPTLTSTKFWPGTLGRTCNHAMVIARLIDAAGVDHGVHNFLVQTRSMEDHSLMPGVTCGDIGPKIGYNVMDNGFAKFEHVLIPRRNMAMRFAVVDEDGVYSKKTVSDAASKVAYITMMQVRSYIILEASKALRLGTTMVIRYSAVRKQGFTHNNGNGGDGDGDSSKEENQILDYMQQQHRLFPLLASSYCIFFTGKKMLADLKAIEDRLVKLVESDGTDTGGEGEGEGEGANKGSSQGSVSSTRSVDHISFEELNFGFSSFHAMTTPVVICMILSALAVTFIQIEEQRDIATETMTDAYTVIDISNPSNSNLRNFGASLVNGLVIVSVVAAMTFLIVILYKYRCMKLLLGYMVLSSGILLGFLGGYMFYVFIQKYNIIIDQFTFYCIVINFAIVGTIATFYTKGIPIIVTQTYNIATSVILAWQLSHFNDWTAWTLLVLLALYDLCAVLTPCGPLKALINLMQREDSPSMPGLLYEARLPEGVTRPGNAATKRNKVSKENNNEAPNNSGEHNSHSTKDSRQKKSTVDNIEHVQKKGQFKTIQPNDIFVNNQNTTSEHFPNDVSNPAVETGSLPFAICKIYKLQVDKENCPQFIKEKYHPTELADMEPSDRPSYTPAELKTEIQVLYPRSGGRIVVETPEEGDEASQRKRRRYNGEGLTRYIVMDRNGEVRRVLVMKDTGKVYEELSGSDLETKSAEQSNLNDTIKLGLGDFIFYSVLVSKAALYSFTTFAACTLSILAGLGGTLVLLSVYHAALPALPISIFLGVIFYFTTRALVEPWIENILTVPFYV</sequence>
<feature type="region of interest" description="Disordered" evidence="12">
    <location>
        <begin position="445"/>
        <end position="471"/>
    </location>
</feature>
<evidence type="ECO:0000259" key="14">
    <source>
        <dbReference type="Pfam" id="PF22924"/>
    </source>
</evidence>
<evidence type="ECO:0000256" key="8">
    <source>
        <dbReference type="ARBA" id="ARBA00023136"/>
    </source>
</evidence>
<evidence type="ECO:0000256" key="12">
    <source>
        <dbReference type="SAM" id="MobiDB-lite"/>
    </source>
</evidence>
<accession>A0A7S3VFK8</accession>
<dbReference type="SUPFAM" id="SSF56645">
    <property type="entry name" value="Acyl-CoA dehydrogenase NM domain-like"/>
    <property type="match status" value="1"/>
</dbReference>
<dbReference type="InterPro" id="IPR006639">
    <property type="entry name" value="Preselin/SPP"/>
</dbReference>
<dbReference type="GO" id="GO:0070765">
    <property type="term" value="C:gamma-secretase complex"/>
    <property type="evidence" value="ECO:0007669"/>
    <property type="project" value="UniProtKB-ARBA"/>
</dbReference>
<protein>
    <recommendedName>
        <fullName evidence="11">Presenilin</fullName>
        <ecNumber evidence="11">3.4.23.-</ecNumber>
    </recommendedName>
</protein>
<keyword evidence="11" id="KW-0645">Protease</keyword>
<dbReference type="InterPro" id="IPR036250">
    <property type="entry name" value="AcylCo_DH-like_C"/>
</dbReference>
<dbReference type="Gene3D" id="1.10.472.100">
    <property type="entry name" value="Presenilin"/>
    <property type="match status" value="1"/>
</dbReference>
<dbReference type="EMBL" id="HBIO01027406">
    <property type="protein sequence ID" value="CAE0476203.1"/>
    <property type="molecule type" value="Transcribed_RNA"/>
</dbReference>
<dbReference type="GO" id="GO:0005789">
    <property type="term" value="C:endoplasmic reticulum membrane"/>
    <property type="evidence" value="ECO:0007669"/>
    <property type="project" value="UniProtKB-SubCell"/>
</dbReference>
<dbReference type="GO" id="GO:0050660">
    <property type="term" value="F:flavin adenine dinucleotide binding"/>
    <property type="evidence" value="ECO:0007669"/>
    <property type="project" value="InterPro"/>
</dbReference>
<dbReference type="PANTHER" id="PTHR10202">
    <property type="entry name" value="PRESENILIN"/>
    <property type="match status" value="1"/>
</dbReference>
<dbReference type="Gene3D" id="1.10.540.10">
    <property type="entry name" value="Acyl-CoA dehydrogenase/oxidase, N-terminal domain"/>
    <property type="match status" value="1"/>
</dbReference>
<feature type="domain" description="Acyl-coenzyme A oxidase N-terminal" evidence="13">
    <location>
        <begin position="44"/>
        <end position="176"/>
    </location>
</feature>
<dbReference type="InterPro" id="IPR009100">
    <property type="entry name" value="AcylCoA_DH/oxidase_NM_dom_sf"/>
</dbReference>
<dbReference type="SUPFAM" id="SSF47203">
    <property type="entry name" value="Acyl-CoA dehydrogenase C-terminal domain-like"/>
    <property type="match status" value="1"/>
</dbReference>
<comment type="function">
    <text evidence="9">Probable catalytic subunit of the gamma-secretase complex, an endoprotease complex that catalyzes the intramembrane cleavage of integral membrane proteins such as Notch receptors. Requires the other members of the gamma-secretase complex to have a protease activity.</text>
</comment>
<proteinExistence type="inferred from homology"/>
<feature type="transmembrane region" description="Helical" evidence="11">
    <location>
        <begin position="982"/>
        <end position="1000"/>
    </location>
</feature>
<dbReference type="InterPro" id="IPR037069">
    <property type="entry name" value="AcylCoA_DH/ox_N_sf"/>
</dbReference>
<organism evidence="15">
    <name type="scientific">Chaetoceros debilis</name>
    <dbReference type="NCBI Taxonomy" id="122233"/>
    <lineage>
        <taxon>Eukaryota</taxon>
        <taxon>Sar</taxon>
        <taxon>Stramenopiles</taxon>
        <taxon>Ochrophyta</taxon>
        <taxon>Bacillariophyta</taxon>
        <taxon>Coscinodiscophyceae</taxon>
        <taxon>Chaetocerotophycidae</taxon>
        <taxon>Chaetocerotales</taxon>
        <taxon>Chaetocerotaceae</taxon>
        <taxon>Chaetoceros</taxon>
    </lineage>
</organism>
<evidence type="ECO:0000256" key="7">
    <source>
        <dbReference type="ARBA" id="ARBA00023034"/>
    </source>
</evidence>
<evidence type="ECO:0000256" key="2">
    <source>
        <dbReference type="ARBA" id="ARBA00022692"/>
    </source>
</evidence>
<keyword evidence="4 11" id="KW-0256">Endoplasmic reticulum</keyword>
<dbReference type="InterPro" id="IPR029320">
    <property type="entry name" value="Acyl-CoA_ox_N"/>
</dbReference>
<comment type="subunit">
    <text evidence="10">Homodimer. Component of the gamma-secretase complex, a complex composed of a presenilin homodimer, nicastrin, aph1 and pen2.</text>
</comment>
<evidence type="ECO:0000313" key="15">
    <source>
        <dbReference type="EMBL" id="CAE0476203.1"/>
    </source>
</evidence>